<dbReference type="Pfam" id="PF00535">
    <property type="entry name" value="Glycos_transf_2"/>
    <property type="match status" value="1"/>
</dbReference>
<dbReference type="InterPro" id="IPR050256">
    <property type="entry name" value="Glycosyltransferase_2"/>
</dbReference>
<name>A0A2M8L706_9BACT</name>
<dbReference type="PANTHER" id="PTHR48090">
    <property type="entry name" value="UNDECAPRENYL-PHOSPHATE 4-DEOXY-4-FORMAMIDO-L-ARABINOSE TRANSFERASE-RELATED"/>
    <property type="match status" value="1"/>
</dbReference>
<dbReference type="InterPro" id="IPR001173">
    <property type="entry name" value="Glyco_trans_2-like"/>
</dbReference>
<organism evidence="2 3">
    <name type="scientific">Candidatus Shapirobacteria bacterium CG10_big_fil_rev_8_21_14_0_10_48_15</name>
    <dbReference type="NCBI Taxonomy" id="1974484"/>
    <lineage>
        <taxon>Bacteria</taxon>
        <taxon>Candidatus Shapironibacteriota</taxon>
    </lineage>
</organism>
<protein>
    <submittedName>
        <fullName evidence="2">Glycosyl transferase</fullName>
    </submittedName>
</protein>
<dbReference type="Gene3D" id="3.90.550.10">
    <property type="entry name" value="Spore Coat Polysaccharide Biosynthesis Protein SpsA, Chain A"/>
    <property type="match status" value="1"/>
</dbReference>
<dbReference type="Proteomes" id="UP000231579">
    <property type="component" value="Unassembled WGS sequence"/>
</dbReference>
<dbReference type="SUPFAM" id="SSF53448">
    <property type="entry name" value="Nucleotide-diphospho-sugar transferases"/>
    <property type="match status" value="1"/>
</dbReference>
<dbReference type="CDD" id="cd04179">
    <property type="entry name" value="DPM_DPG-synthase_like"/>
    <property type="match status" value="1"/>
</dbReference>
<keyword evidence="2" id="KW-0808">Transferase</keyword>
<dbReference type="EMBL" id="PFEM01000030">
    <property type="protein sequence ID" value="PJE70023.1"/>
    <property type="molecule type" value="Genomic_DNA"/>
</dbReference>
<comment type="caution">
    <text evidence="2">The sequence shown here is derived from an EMBL/GenBank/DDBJ whole genome shotgun (WGS) entry which is preliminary data.</text>
</comment>
<gene>
    <name evidence="2" type="ORF">COU97_02050</name>
</gene>
<dbReference type="GO" id="GO:0016740">
    <property type="term" value="F:transferase activity"/>
    <property type="evidence" value="ECO:0007669"/>
    <property type="project" value="UniProtKB-KW"/>
</dbReference>
<feature type="domain" description="Glycosyltransferase 2-like" evidence="1">
    <location>
        <begin position="4"/>
        <end position="165"/>
    </location>
</feature>
<evidence type="ECO:0000313" key="3">
    <source>
        <dbReference type="Proteomes" id="UP000231579"/>
    </source>
</evidence>
<sequence>MKLSMIIPVFNEKKTLGELIRRVMAVSLPGVKKEIIIVDDKSTDSSRKVLGQIKKQSPQFKILYHQRNQGKGAAVRTGLKNATGDYVLIQDADLEYDPQDISRLLKPIQEGKAEVVYGSRFTGEHRNMFFWHMIGNKLLSFLTNLLYNTTLSDMEVCYKLFPRQLITTGELQENRWGFDPEITAKILRKGVRIYEVPISYAGREVQEGKKIAWQDGFRVFWALLRYRL</sequence>
<dbReference type="AlphaFoldDB" id="A0A2M8L706"/>
<accession>A0A2M8L706</accession>
<dbReference type="InterPro" id="IPR029044">
    <property type="entry name" value="Nucleotide-diphossugar_trans"/>
</dbReference>
<evidence type="ECO:0000259" key="1">
    <source>
        <dbReference type="Pfam" id="PF00535"/>
    </source>
</evidence>
<dbReference type="PANTHER" id="PTHR48090:SF7">
    <property type="entry name" value="RFBJ PROTEIN"/>
    <property type="match status" value="1"/>
</dbReference>
<reference evidence="3" key="1">
    <citation type="submission" date="2017-09" db="EMBL/GenBank/DDBJ databases">
        <title>Depth-based differentiation of microbial function through sediment-hosted aquifers and enrichment of novel symbionts in the deep terrestrial subsurface.</title>
        <authorList>
            <person name="Probst A.J."/>
            <person name="Ladd B."/>
            <person name="Jarett J.K."/>
            <person name="Geller-Mcgrath D.E."/>
            <person name="Sieber C.M.K."/>
            <person name="Emerson J.B."/>
            <person name="Anantharaman K."/>
            <person name="Thomas B.C."/>
            <person name="Malmstrom R."/>
            <person name="Stieglmeier M."/>
            <person name="Klingl A."/>
            <person name="Woyke T."/>
            <person name="Ryan C.M."/>
            <person name="Banfield J.F."/>
        </authorList>
    </citation>
    <scope>NUCLEOTIDE SEQUENCE [LARGE SCALE GENOMIC DNA]</scope>
</reference>
<proteinExistence type="predicted"/>
<evidence type="ECO:0000313" key="2">
    <source>
        <dbReference type="EMBL" id="PJE70023.1"/>
    </source>
</evidence>